<dbReference type="GO" id="GO:0005829">
    <property type="term" value="C:cytosol"/>
    <property type="evidence" value="ECO:0007669"/>
    <property type="project" value="TreeGrafter"/>
</dbReference>
<dbReference type="PANTHER" id="PTHR11766">
    <property type="entry name" value="TYROSYL-TRNA SYNTHETASE"/>
    <property type="match status" value="1"/>
</dbReference>
<dbReference type="FunFam" id="3.40.50.620:FF:000061">
    <property type="entry name" value="Tyrosine--tRNA ligase"/>
    <property type="match status" value="1"/>
</dbReference>
<dbReference type="SMART" id="SM00363">
    <property type="entry name" value="S4"/>
    <property type="match status" value="1"/>
</dbReference>
<dbReference type="PANTHER" id="PTHR11766:SF1">
    <property type="entry name" value="TYROSINE--TRNA LIGASE"/>
    <property type="match status" value="1"/>
</dbReference>
<protein>
    <recommendedName>
        <fullName evidence="10">Tyrosine--tRNA ligase</fullName>
        <ecNumber evidence="10">6.1.1.1</ecNumber>
    </recommendedName>
    <alternativeName>
        <fullName evidence="10">Tyrosyl-tRNA synthetase</fullName>
        <shortName evidence="10">TyrRS</shortName>
    </alternativeName>
</protein>
<evidence type="ECO:0000256" key="11">
    <source>
        <dbReference type="PROSITE-ProRule" id="PRU00182"/>
    </source>
</evidence>
<dbReference type="InterPro" id="IPR036986">
    <property type="entry name" value="S4_RNA-bd_sf"/>
</dbReference>
<dbReference type="GO" id="GO:0003723">
    <property type="term" value="F:RNA binding"/>
    <property type="evidence" value="ECO:0007669"/>
    <property type="project" value="UniProtKB-KW"/>
</dbReference>
<dbReference type="PRINTS" id="PR01040">
    <property type="entry name" value="TRNASYNTHTYR"/>
</dbReference>
<proteinExistence type="inferred from homology"/>
<keyword evidence="5 10" id="KW-0067">ATP-binding</keyword>
<dbReference type="CDD" id="cd00805">
    <property type="entry name" value="TyrRS_core"/>
    <property type="match status" value="1"/>
</dbReference>
<reference evidence="13" key="1">
    <citation type="journal article" date="2020" name="mSystems">
        <title>Genome- and Community-Level Interaction Insights into Carbon Utilization and Element Cycling Functions of Hydrothermarchaeota in Hydrothermal Sediment.</title>
        <authorList>
            <person name="Zhou Z."/>
            <person name="Liu Y."/>
            <person name="Xu W."/>
            <person name="Pan J."/>
            <person name="Luo Z.H."/>
            <person name="Li M."/>
        </authorList>
    </citation>
    <scope>NUCLEOTIDE SEQUENCE [LARGE SCALE GENOMIC DNA]</scope>
    <source>
        <strain evidence="13">SpSt-774</strain>
    </source>
</reference>
<dbReference type="EMBL" id="DTGZ01000135">
    <property type="protein sequence ID" value="HGV98104.1"/>
    <property type="molecule type" value="Genomic_DNA"/>
</dbReference>
<dbReference type="InterPro" id="IPR024088">
    <property type="entry name" value="Tyr-tRNA-ligase_bac-type"/>
</dbReference>
<dbReference type="Gene3D" id="3.10.290.10">
    <property type="entry name" value="RNA-binding S4 domain"/>
    <property type="match status" value="1"/>
</dbReference>
<evidence type="ECO:0000256" key="2">
    <source>
        <dbReference type="ARBA" id="ARBA00022490"/>
    </source>
</evidence>
<evidence type="ECO:0000256" key="7">
    <source>
        <dbReference type="ARBA" id="ARBA00022917"/>
    </source>
</evidence>
<evidence type="ECO:0000256" key="1">
    <source>
        <dbReference type="ARBA" id="ARBA00011738"/>
    </source>
</evidence>
<dbReference type="HAMAP" id="MF_02007">
    <property type="entry name" value="Tyr_tRNA_synth_type2"/>
    <property type="match status" value="1"/>
</dbReference>
<sequence length="396" mass="45393">MDIERQFELLKLNTAEIINEEELLNKLKRRKPLRVKLGIDPTAPEIHLGISVQLRKLKQFQELGHTVVLVVGDFTGMIGDPSGQSKTRPKLTREQIRKNMARYREQISKILDLKKTEFTYNSKWLGSLSMYDFIDIASKYTVARILERDDFANRLKDGIPVYMHEIIYPLCQGYDSVAIKADIELGGTDQKFNLLVGRELMKEFDMEPQVIMTMPILEGTDGVRKMSKSYGNYIGITEPAKEMFGKVMSIPDDLIIKYFELTTDAFPHKVDELKRGLKDGTINPRDAKFELAKTLVRMYHSPEEAEKCASEFERVFSKKQMPDDVSEFKLGTSEINIVDLLVKTNLMPSRAEAKRKIKEGAIDIDGTTIKDINYLVKIEKPIIVKAGKYKFLKVLK</sequence>
<dbReference type="Pfam" id="PF22421">
    <property type="entry name" value="SYY_C-terminal"/>
    <property type="match status" value="1"/>
</dbReference>
<dbReference type="FunFam" id="1.10.240.10:FF:000006">
    <property type="entry name" value="Tyrosine--tRNA ligase"/>
    <property type="match status" value="1"/>
</dbReference>
<keyword evidence="6 11" id="KW-0694">RNA-binding</keyword>
<feature type="binding site" evidence="10">
    <location>
        <position position="228"/>
    </location>
    <ligand>
        <name>ATP</name>
        <dbReference type="ChEBI" id="CHEBI:30616"/>
    </ligand>
</feature>
<dbReference type="EC" id="6.1.1.1" evidence="10"/>
<keyword evidence="4 10" id="KW-0547">Nucleotide-binding</keyword>
<dbReference type="GO" id="GO:0006437">
    <property type="term" value="P:tyrosyl-tRNA aminoacylation"/>
    <property type="evidence" value="ECO:0007669"/>
    <property type="project" value="UniProtKB-UniRule"/>
</dbReference>
<gene>
    <name evidence="10" type="primary">tyrS</name>
    <name evidence="13" type="ORF">ENV60_07395</name>
</gene>
<dbReference type="Pfam" id="PF00579">
    <property type="entry name" value="tRNA-synt_1b"/>
    <property type="match status" value="1"/>
</dbReference>
<keyword evidence="7 10" id="KW-0648">Protein biosynthesis</keyword>
<keyword evidence="8 10" id="KW-0030">Aminoacyl-tRNA synthetase</keyword>
<dbReference type="GO" id="GO:0004831">
    <property type="term" value="F:tyrosine-tRNA ligase activity"/>
    <property type="evidence" value="ECO:0007669"/>
    <property type="project" value="UniProtKB-UniRule"/>
</dbReference>
<dbReference type="NCBIfam" id="TIGR00234">
    <property type="entry name" value="tyrS"/>
    <property type="match status" value="1"/>
</dbReference>
<feature type="domain" description="RNA-binding S4" evidence="12">
    <location>
        <begin position="336"/>
        <end position="393"/>
    </location>
</feature>
<dbReference type="Gene3D" id="1.10.240.10">
    <property type="entry name" value="Tyrosyl-Transfer RNA Synthetase"/>
    <property type="match status" value="1"/>
</dbReference>
<keyword evidence="2 10" id="KW-0963">Cytoplasm</keyword>
<dbReference type="SUPFAM" id="SSF55174">
    <property type="entry name" value="Alpha-L RNA-binding motif"/>
    <property type="match status" value="1"/>
</dbReference>
<evidence type="ECO:0000259" key="12">
    <source>
        <dbReference type="SMART" id="SM00363"/>
    </source>
</evidence>
<evidence type="ECO:0000313" key="13">
    <source>
        <dbReference type="EMBL" id="HGV98104.1"/>
    </source>
</evidence>
<dbReference type="InterPro" id="IPR014729">
    <property type="entry name" value="Rossmann-like_a/b/a_fold"/>
</dbReference>
<dbReference type="SUPFAM" id="SSF52374">
    <property type="entry name" value="Nucleotidylyl transferase"/>
    <property type="match status" value="1"/>
</dbReference>
<comment type="similarity">
    <text evidence="10">Belongs to the class-I aminoacyl-tRNA synthetase family. TyrS type 2 subfamily.</text>
</comment>
<name>A0A7C4TCF1_UNCW3</name>
<evidence type="ECO:0000256" key="4">
    <source>
        <dbReference type="ARBA" id="ARBA00022741"/>
    </source>
</evidence>
<organism evidence="13">
    <name type="scientific">candidate division WOR-3 bacterium</name>
    <dbReference type="NCBI Taxonomy" id="2052148"/>
    <lineage>
        <taxon>Bacteria</taxon>
        <taxon>Bacteria division WOR-3</taxon>
    </lineage>
</organism>
<dbReference type="InterPro" id="IPR054608">
    <property type="entry name" value="SYY-like_C"/>
</dbReference>
<evidence type="ECO:0000256" key="6">
    <source>
        <dbReference type="ARBA" id="ARBA00022884"/>
    </source>
</evidence>
<dbReference type="InterPro" id="IPR024108">
    <property type="entry name" value="Tyr-tRNA-ligase_bac_2"/>
</dbReference>
<dbReference type="InterPro" id="IPR002942">
    <property type="entry name" value="S4_RNA-bd"/>
</dbReference>
<keyword evidence="3 10" id="KW-0436">Ligase</keyword>
<evidence type="ECO:0000256" key="8">
    <source>
        <dbReference type="ARBA" id="ARBA00023146"/>
    </source>
</evidence>
<evidence type="ECO:0000256" key="10">
    <source>
        <dbReference type="HAMAP-Rule" id="MF_02007"/>
    </source>
</evidence>
<comment type="caution">
    <text evidence="13">The sequence shown here is derived from an EMBL/GenBank/DDBJ whole genome shotgun (WGS) entry which is preliminary data.</text>
</comment>
<dbReference type="Gene3D" id="3.40.50.620">
    <property type="entry name" value="HUPs"/>
    <property type="match status" value="1"/>
</dbReference>
<dbReference type="InterPro" id="IPR002307">
    <property type="entry name" value="Tyr-tRNA-ligase"/>
</dbReference>
<comment type="function">
    <text evidence="10">Catalyzes the attachment of tyrosine to tRNA(Tyr) in a two-step reaction: tyrosine is first activated by ATP to form Tyr-AMP and then transferred to the acceptor end of tRNA(Tyr).</text>
</comment>
<feature type="short sequence motif" description="'KMSKS' region" evidence="10">
    <location>
        <begin position="225"/>
        <end position="229"/>
    </location>
</feature>
<dbReference type="GO" id="GO:0005524">
    <property type="term" value="F:ATP binding"/>
    <property type="evidence" value="ECO:0007669"/>
    <property type="project" value="UniProtKB-UniRule"/>
</dbReference>
<evidence type="ECO:0000256" key="9">
    <source>
        <dbReference type="ARBA" id="ARBA00048248"/>
    </source>
</evidence>
<evidence type="ECO:0000256" key="5">
    <source>
        <dbReference type="ARBA" id="ARBA00022840"/>
    </source>
</evidence>
<accession>A0A7C4TCF1</accession>
<comment type="subcellular location">
    <subcellularLocation>
        <location evidence="10">Cytoplasm</location>
    </subcellularLocation>
</comment>
<dbReference type="InterPro" id="IPR002305">
    <property type="entry name" value="aa-tRNA-synth_Ic"/>
</dbReference>
<dbReference type="AlphaFoldDB" id="A0A7C4TCF1"/>
<comment type="subunit">
    <text evidence="1 10">Homodimer.</text>
</comment>
<comment type="caution">
    <text evidence="10">Lacks conserved residue(s) required for the propagation of feature annotation.</text>
</comment>
<dbReference type="PROSITE" id="PS50889">
    <property type="entry name" value="S4"/>
    <property type="match status" value="1"/>
</dbReference>
<evidence type="ECO:0000256" key="3">
    <source>
        <dbReference type="ARBA" id="ARBA00022598"/>
    </source>
</evidence>
<comment type="catalytic activity">
    <reaction evidence="9 10">
        <text>tRNA(Tyr) + L-tyrosine + ATP = L-tyrosyl-tRNA(Tyr) + AMP + diphosphate + H(+)</text>
        <dbReference type="Rhea" id="RHEA:10220"/>
        <dbReference type="Rhea" id="RHEA-COMP:9706"/>
        <dbReference type="Rhea" id="RHEA-COMP:9707"/>
        <dbReference type="ChEBI" id="CHEBI:15378"/>
        <dbReference type="ChEBI" id="CHEBI:30616"/>
        <dbReference type="ChEBI" id="CHEBI:33019"/>
        <dbReference type="ChEBI" id="CHEBI:58315"/>
        <dbReference type="ChEBI" id="CHEBI:78442"/>
        <dbReference type="ChEBI" id="CHEBI:78536"/>
        <dbReference type="ChEBI" id="CHEBI:456215"/>
        <dbReference type="EC" id="6.1.1.1"/>
    </reaction>
</comment>
<dbReference type="CDD" id="cd00165">
    <property type="entry name" value="S4"/>
    <property type="match status" value="1"/>
</dbReference>